<reference evidence="2" key="1">
    <citation type="submission" date="2021-09" db="EMBL/GenBank/DDBJ databases">
        <authorList>
            <consortium name="AG Swart"/>
            <person name="Singh M."/>
            <person name="Singh A."/>
            <person name="Seah K."/>
            <person name="Emmerich C."/>
        </authorList>
    </citation>
    <scope>NUCLEOTIDE SEQUENCE</scope>
    <source>
        <strain evidence="2">ATCC30299</strain>
    </source>
</reference>
<evidence type="ECO:0000256" key="1">
    <source>
        <dbReference type="SAM" id="Phobius"/>
    </source>
</evidence>
<dbReference type="PANTHER" id="PTHR10974:SF1">
    <property type="entry name" value="FI08016P-RELATED"/>
    <property type="match status" value="1"/>
</dbReference>
<evidence type="ECO:0000313" key="3">
    <source>
        <dbReference type="Proteomes" id="UP001162131"/>
    </source>
</evidence>
<evidence type="ECO:0008006" key="4">
    <source>
        <dbReference type="Google" id="ProtNLM"/>
    </source>
</evidence>
<dbReference type="SUPFAM" id="SSF53649">
    <property type="entry name" value="Alkaline phosphatase-like"/>
    <property type="match status" value="1"/>
</dbReference>
<organism evidence="2 3">
    <name type="scientific">Blepharisma stoltei</name>
    <dbReference type="NCBI Taxonomy" id="1481888"/>
    <lineage>
        <taxon>Eukaryota</taxon>
        <taxon>Sar</taxon>
        <taxon>Alveolata</taxon>
        <taxon>Ciliophora</taxon>
        <taxon>Postciliodesmatophora</taxon>
        <taxon>Heterotrichea</taxon>
        <taxon>Heterotrichida</taxon>
        <taxon>Blepharismidae</taxon>
        <taxon>Blepharisma</taxon>
    </lineage>
</organism>
<dbReference type="GO" id="GO:0005615">
    <property type="term" value="C:extracellular space"/>
    <property type="evidence" value="ECO:0007669"/>
    <property type="project" value="TreeGrafter"/>
</dbReference>
<sequence>MGKKKSLSLIRFLRPFPVKTLTYSFVCQLLQIISSYCYFVTLEGGEVEYLKDNAGYFACWMITSIALTIISISLIYSQLSDPITYVNYILIGIQLFYTLTYDLGTDLQHHGQYNLLACFLIWIPIILGLIIYKTCKQIKKFINNDKKFWISLGATFIIIITYVYISLELALYNWYYGLGGKSLIVEQDYCNLEPPGYPWPGILPHRTLNFFTGSSQCPKVDHFSSLENGVLSINCDSEALIVERPDFVSMRQDMFVLTETGMERWNNRTKAMEKRYKVPGKSQNLRIKAEWFQVFCGDREDFYIQNVPKKEVIERLDKENKQRTVPPMNLVVIMMDTVSRSQVFRKMNNLVNVLETLNKTGENEVFQFFRIISNGFNTEYNTRAMYTGSQLRQNRSGRPYWDFMRGQGNVALYINGFCEDWMSVFLKKTFSGMDHAVSFPFCHFEYHPMEKTFGNFGGPFSILRRCINGKYVHKHIFEYVDEFWMNYKNYGKIIHIPLQEGHEGTGEVILTVDPDLSDFILDMKRSGKLDNTILVITSDHGSHMGPYFMATEMGAFEQKLPVLFFIYPTWFLNKYPEFRKSLLANEQKLVGHYDTHWTFRHLATLPEFGGEIKSNFLHEMNDFTDVWDCKKNLYFMEVAYQFKGKLWKKNLSPYIVTMIYRRIDTCFAYLKHTPKEYINLTNIPYDQVLEEHEDYETYRTLEYAMIDIDARYWFEDAYQDLSKQQLLGFTKFNGNEGYFQHNIDLENASWNTLKAPGRGRYLFGRSLMKYSDDRDCDQAGILRCVCSDFVNN</sequence>
<feature type="transmembrane region" description="Helical" evidence="1">
    <location>
        <begin position="113"/>
        <end position="132"/>
    </location>
</feature>
<proteinExistence type="predicted"/>
<accession>A0AAU9K2Y9</accession>
<dbReference type="Pfam" id="PF02995">
    <property type="entry name" value="DUF229"/>
    <property type="match status" value="1"/>
</dbReference>
<keyword evidence="1" id="KW-0812">Transmembrane</keyword>
<gene>
    <name evidence="2" type="ORF">BSTOLATCC_MIC53317</name>
</gene>
<keyword evidence="1" id="KW-1133">Transmembrane helix</keyword>
<keyword evidence="3" id="KW-1185">Reference proteome</keyword>
<name>A0AAU9K2Y9_9CILI</name>
<dbReference type="InterPro" id="IPR004245">
    <property type="entry name" value="DUF229"/>
</dbReference>
<dbReference type="PANTHER" id="PTHR10974">
    <property type="entry name" value="FI08016P-RELATED"/>
    <property type="match status" value="1"/>
</dbReference>
<dbReference type="Proteomes" id="UP001162131">
    <property type="component" value="Unassembled WGS sequence"/>
</dbReference>
<feature type="transmembrane region" description="Helical" evidence="1">
    <location>
        <begin position="83"/>
        <end position="101"/>
    </location>
</feature>
<keyword evidence="1" id="KW-0472">Membrane</keyword>
<dbReference type="AlphaFoldDB" id="A0AAU9K2Y9"/>
<feature type="transmembrane region" description="Helical" evidence="1">
    <location>
        <begin position="54"/>
        <end position="76"/>
    </location>
</feature>
<dbReference type="EMBL" id="CAJZBQ010000053">
    <property type="protein sequence ID" value="CAG9331242.1"/>
    <property type="molecule type" value="Genomic_DNA"/>
</dbReference>
<comment type="caution">
    <text evidence="2">The sequence shown here is derived from an EMBL/GenBank/DDBJ whole genome shotgun (WGS) entry which is preliminary data.</text>
</comment>
<dbReference type="Gene3D" id="3.40.720.10">
    <property type="entry name" value="Alkaline Phosphatase, subunit A"/>
    <property type="match status" value="1"/>
</dbReference>
<protein>
    <recommendedName>
        <fullName evidence="4">Sulfatase N-terminal domain-containing protein</fullName>
    </recommendedName>
</protein>
<evidence type="ECO:0000313" key="2">
    <source>
        <dbReference type="EMBL" id="CAG9331242.1"/>
    </source>
</evidence>
<feature type="transmembrane region" description="Helical" evidence="1">
    <location>
        <begin position="21"/>
        <end position="42"/>
    </location>
</feature>
<dbReference type="InterPro" id="IPR017850">
    <property type="entry name" value="Alkaline_phosphatase_core_sf"/>
</dbReference>
<feature type="transmembrane region" description="Helical" evidence="1">
    <location>
        <begin position="152"/>
        <end position="175"/>
    </location>
</feature>